<name>A0ABU5I9Z8_9BURK</name>
<accession>A0ABU5I9Z8</accession>
<keyword evidence="2" id="KW-1185">Reference proteome</keyword>
<protein>
    <submittedName>
        <fullName evidence="1">Uncharacterized protein</fullName>
    </submittedName>
</protein>
<evidence type="ECO:0000313" key="1">
    <source>
        <dbReference type="EMBL" id="MDZ5455475.1"/>
    </source>
</evidence>
<sequence>MQPPAWCEAAALRHIAVHLGDDQRADAVQLLQRVLDDAMELALSPYQNELELVQDIARRLEPAARAAWLADLRARFKPKHNFVKNLPEG</sequence>
<proteinExistence type="predicted"/>
<reference evidence="1 2" key="1">
    <citation type="submission" date="2023-11" db="EMBL/GenBank/DDBJ databases">
        <title>Draft genome of Azohydromonas lata strain H1 (DSM1123), a polyhydroxyalkanoate producer.</title>
        <authorList>
            <person name="Traversa D."/>
            <person name="D'Addabbo P."/>
            <person name="Pazzani C."/>
            <person name="Manzari C."/>
            <person name="Chiara M."/>
            <person name="Scrascia M."/>
        </authorList>
    </citation>
    <scope>NUCLEOTIDE SEQUENCE [LARGE SCALE GENOMIC DNA]</scope>
    <source>
        <strain evidence="1 2">H1</strain>
    </source>
</reference>
<evidence type="ECO:0000313" key="2">
    <source>
        <dbReference type="Proteomes" id="UP001293718"/>
    </source>
</evidence>
<gene>
    <name evidence="1" type="ORF">SM757_02695</name>
</gene>
<comment type="caution">
    <text evidence="1">The sequence shown here is derived from an EMBL/GenBank/DDBJ whole genome shotgun (WGS) entry which is preliminary data.</text>
</comment>
<dbReference type="Proteomes" id="UP001293718">
    <property type="component" value="Unassembled WGS sequence"/>
</dbReference>
<dbReference type="RefSeq" id="WP_322464282.1">
    <property type="nucleotide sequence ID" value="NZ_JAXOJX010000002.1"/>
</dbReference>
<organism evidence="1 2">
    <name type="scientific">Azohydromonas lata</name>
    <dbReference type="NCBI Taxonomy" id="45677"/>
    <lineage>
        <taxon>Bacteria</taxon>
        <taxon>Pseudomonadati</taxon>
        <taxon>Pseudomonadota</taxon>
        <taxon>Betaproteobacteria</taxon>
        <taxon>Burkholderiales</taxon>
        <taxon>Sphaerotilaceae</taxon>
        <taxon>Azohydromonas</taxon>
    </lineage>
</organism>
<dbReference type="EMBL" id="JAXOJX010000002">
    <property type="protein sequence ID" value="MDZ5455475.1"/>
    <property type="molecule type" value="Genomic_DNA"/>
</dbReference>